<evidence type="ECO:0000313" key="4">
    <source>
        <dbReference type="Proteomes" id="UP001295740"/>
    </source>
</evidence>
<comment type="caution">
    <text evidence="3">The sequence shown here is derived from an EMBL/GenBank/DDBJ whole genome shotgun (WGS) entry which is preliminary data.</text>
</comment>
<gene>
    <name evidence="3" type="ORF">KHLLAP_LOCUS2035</name>
</gene>
<accession>A0AAI8VBL6</accession>
<feature type="region of interest" description="Disordered" evidence="1">
    <location>
        <begin position="31"/>
        <end position="52"/>
    </location>
</feature>
<feature type="compositionally biased region" description="Polar residues" evidence="1">
    <location>
        <begin position="35"/>
        <end position="52"/>
    </location>
</feature>
<keyword evidence="2" id="KW-0732">Signal</keyword>
<evidence type="ECO:0000256" key="2">
    <source>
        <dbReference type="SAM" id="SignalP"/>
    </source>
</evidence>
<evidence type="ECO:0000256" key="1">
    <source>
        <dbReference type="SAM" id="MobiDB-lite"/>
    </source>
</evidence>
<proteinExistence type="predicted"/>
<organism evidence="3 4">
    <name type="scientific">Anthostomella pinea</name>
    <dbReference type="NCBI Taxonomy" id="933095"/>
    <lineage>
        <taxon>Eukaryota</taxon>
        <taxon>Fungi</taxon>
        <taxon>Dikarya</taxon>
        <taxon>Ascomycota</taxon>
        <taxon>Pezizomycotina</taxon>
        <taxon>Sordariomycetes</taxon>
        <taxon>Xylariomycetidae</taxon>
        <taxon>Xylariales</taxon>
        <taxon>Xylariaceae</taxon>
        <taxon>Anthostomella</taxon>
    </lineage>
</organism>
<evidence type="ECO:0000313" key="3">
    <source>
        <dbReference type="EMBL" id="CAJ2501567.1"/>
    </source>
</evidence>
<reference evidence="3" key="1">
    <citation type="submission" date="2023-10" db="EMBL/GenBank/DDBJ databases">
        <authorList>
            <person name="Hackl T."/>
        </authorList>
    </citation>
    <scope>NUCLEOTIDE SEQUENCE</scope>
</reference>
<keyword evidence="4" id="KW-1185">Reference proteome</keyword>
<dbReference type="EMBL" id="CAUWAG010000003">
    <property type="protein sequence ID" value="CAJ2501567.1"/>
    <property type="molecule type" value="Genomic_DNA"/>
</dbReference>
<feature type="chain" id="PRO_5042609417" evidence="2">
    <location>
        <begin position="28"/>
        <end position="141"/>
    </location>
</feature>
<sequence length="141" mass="14533">MWSSQSHHISRHATLSAILALPLSALATPTDLANAPQSGNSEITRRQNSAGSSCEGSEGQWNCMTNTWQRCAAGQWSVVMDCAQGTVCAPSGLSYDFHVEFDNSGSSTSGTTGTAGGGTGRLISWWLVAALGGLSISAVAV</sequence>
<feature type="signal peptide" evidence="2">
    <location>
        <begin position="1"/>
        <end position="27"/>
    </location>
</feature>
<dbReference type="AlphaFoldDB" id="A0AAI8VBL6"/>
<protein>
    <submittedName>
        <fullName evidence="3">Uu.00g044200.m01.CDS01</fullName>
    </submittedName>
</protein>
<name>A0AAI8VBL6_9PEZI</name>
<dbReference type="Proteomes" id="UP001295740">
    <property type="component" value="Unassembled WGS sequence"/>
</dbReference>